<organism evidence="14 15">
    <name type="scientific">Triplophysa rosa</name>
    <name type="common">Cave loach</name>
    <dbReference type="NCBI Taxonomy" id="992332"/>
    <lineage>
        <taxon>Eukaryota</taxon>
        <taxon>Metazoa</taxon>
        <taxon>Chordata</taxon>
        <taxon>Craniata</taxon>
        <taxon>Vertebrata</taxon>
        <taxon>Euteleostomi</taxon>
        <taxon>Actinopterygii</taxon>
        <taxon>Neopterygii</taxon>
        <taxon>Teleostei</taxon>
        <taxon>Ostariophysi</taxon>
        <taxon>Cypriniformes</taxon>
        <taxon>Nemacheilidae</taxon>
        <taxon>Triplophysa</taxon>
    </lineage>
</organism>
<feature type="transmembrane region" description="Helical" evidence="11">
    <location>
        <begin position="787"/>
        <end position="810"/>
    </location>
</feature>
<feature type="domain" description="Ig-like" evidence="13">
    <location>
        <begin position="390"/>
        <end position="509"/>
    </location>
</feature>
<feature type="transmembrane region" description="Helical" evidence="11">
    <location>
        <begin position="822"/>
        <end position="841"/>
    </location>
</feature>
<name>A0A9W7X1K4_TRIRA</name>
<dbReference type="InterPro" id="IPR003599">
    <property type="entry name" value="Ig_sub"/>
</dbReference>
<keyword evidence="15" id="KW-1185">Reference proteome</keyword>
<dbReference type="EMBL" id="JAFHDT010000003">
    <property type="protein sequence ID" value="KAI7812318.1"/>
    <property type="molecule type" value="Genomic_DNA"/>
</dbReference>
<dbReference type="SMART" id="SM00406">
    <property type="entry name" value="IGv"/>
    <property type="match status" value="4"/>
</dbReference>
<evidence type="ECO:0000256" key="7">
    <source>
        <dbReference type="ARBA" id="ARBA00023157"/>
    </source>
</evidence>
<evidence type="ECO:0000256" key="4">
    <source>
        <dbReference type="ARBA" id="ARBA00022729"/>
    </source>
</evidence>
<feature type="domain" description="Ig-like" evidence="13">
    <location>
        <begin position="37"/>
        <end position="132"/>
    </location>
</feature>
<feature type="transmembrane region" description="Helical" evidence="11">
    <location>
        <begin position="675"/>
        <end position="699"/>
    </location>
</feature>
<evidence type="ECO:0000256" key="6">
    <source>
        <dbReference type="ARBA" id="ARBA00023136"/>
    </source>
</evidence>
<dbReference type="InterPro" id="IPR036179">
    <property type="entry name" value="Ig-like_dom_sf"/>
</dbReference>
<feature type="transmembrane region" description="Helical" evidence="11">
    <location>
        <begin position="847"/>
        <end position="866"/>
    </location>
</feature>
<proteinExistence type="predicted"/>
<keyword evidence="7" id="KW-1015">Disulfide bond</keyword>
<evidence type="ECO:0000256" key="12">
    <source>
        <dbReference type="SAM" id="SignalP"/>
    </source>
</evidence>
<keyword evidence="5 11" id="KW-1133">Transmembrane helix</keyword>
<dbReference type="GO" id="GO:0006955">
    <property type="term" value="P:immune response"/>
    <property type="evidence" value="ECO:0007669"/>
    <property type="project" value="TreeGrafter"/>
</dbReference>
<feature type="transmembrane region" description="Helical" evidence="11">
    <location>
        <begin position="719"/>
        <end position="743"/>
    </location>
</feature>
<dbReference type="PROSITE" id="PS50835">
    <property type="entry name" value="IG_LIKE"/>
    <property type="match status" value="4"/>
</dbReference>
<keyword evidence="10" id="KW-0393">Immunoglobulin domain</keyword>
<dbReference type="AlphaFoldDB" id="A0A9W7X1K4"/>
<dbReference type="Proteomes" id="UP001059041">
    <property type="component" value="Linkage Group LG3"/>
</dbReference>
<evidence type="ECO:0000256" key="3">
    <source>
        <dbReference type="ARBA" id="ARBA00022692"/>
    </source>
</evidence>
<dbReference type="InterPro" id="IPR013106">
    <property type="entry name" value="Ig_V-set"/>
</dbReference>
<evidence type="ECO:0000256" key="1">
    <source>
        <dbReference type="ARBA" id="ARBA00004251"/>
    </source>
</evidence>
<feature type="chain" id="PRO_5040979555" description="Ig-like domain-containing protein" evidence="12">
    <location>
        <begin position="23"/>
        <end position="900"/>
    </location>
</feature>
<accession>A0A9W7X1K4</accession>
<feature type="domain" description="Ig-like" evidence="13">
    <location>
        <begin position="135"/>
        <end position="256"/>
    </location>
</feature>
<dbReference type="InterPro" id="IPR003598">
    <property type="entry name" value="Ig_sub2"/>
</dbReference>
<evidence type="ECO:0000313" key="15">
    <source>
        <dbReference type="Proteomes" id="UP001059041"/>
    </source>
</evidence>
<feature type="transmembrane region" description="Helical" evidence="11">
    <location>
        <begin position="750"/>
        <end position="767"/>
    </location>
</feature>
<dbReference type="PANTHER" id="PTHR25466">
    <property type="entry name" value="T-LYMPHOCYTE ACTIVATION ANTIGEN"/>
    <property type="match status" value="1"/>
</dbReference>
<evidence type="ECO:0000256" key="5">
    <source>
        <dbReference type="ARBA" id="ARBA00022989"/>
    </source>
</evidence>
<keyword evidence="8" id="KW-0675">Receptor</keyword>
<keyword evidence="6 11" id="KW-0472">Membrane</keyword>
<feature type="signal peptide" evidence="12">
    <location>
        <begin position="1"/>
        <end position="22"/>
    </location>
</feature>
<evidence type="ECO:0000259" key="13">
    <source>
        <dbReference type="PROSITE" id="PS50835"/>
    </source>
</evidence>
<dbReference type="InterPro" id="IPR007110">
    <property type="entry name" value="Ig-like_dom"/>
</dbReference>
<dbReference type="InterPro" id="IPR013783">
    <property type="entry name" value="Ig-like_fold"/>
</dbReference>
<feature type="domain" description="Ig-like" evidence="13">
    <location>
        <begin position="284"/>
        <end position="384"/>
    </location>
</feature>
<evidence type="ECO:0000256" key="2">
    <source>
        <dbReference type="ARBA" id="ARBA00022475"/>
    </source>
</evidence>
<protein>
    <recommendedName>
        <fullName evidence="13">Ig-like domain-containing protein</fullName>
    </recommendedName>
</protein>
<feature type="transmembrane region" description="Helical" evidence="11">
    <location>
        <begin position="527"/>
        <end position="547"/>
    </location>
</feature>
<evidence type="ECO:0000256" key="11">
    <source>
        <dbReference type="SAM" id="Phobius"/>
    </source>
</evidence>
<feature type="transmembrane region" description="Helical" evidence="11">
    <location>
        <begin position="626"/>
        <end position="650"/>
    </location>
</feature>
<reference evidence="14" key="1">
    <citation type="submission" date="2021-02" db="EMBL/GenBank/DDBJ databases">
        <title>Comparative genomics reveals that relaxation of natural selection precedes convergent phenotypic evolution of cavefish.</title>
        <authorList>
            <person name="Peng Z."/>
        </authorList>
    </citation>
    <scope>NUCLEOTIDE SEQUENCE</scope>
    <source>
        <tissue evidence="14">Muscle</tissue>
    </source>
</reference>
<dbReference type="SUPFAM" id="SSF48726">
    <property type="entry name" value="Immunoglobulin"/>
    <property type="match status" value="4"/>
</dbReference>
<feature type="transmembrane region" description="Helical" evidence="11">
    <location>
        <begin position="260"/>
        <end position="282"/>
    </location>
</feature>
<dbReference type="Pfam" id="PF07686">
    <property type="entry name" value="V-set"/>
    <property type="match status" value="4"/>
</dbReference>
<feature type="transmembrane region" description="Helical" evidence="11">
    <location>
        <begin position="559"/>
        <end position="578"/>
    </location>
</feature>
<feature type="transmembrane region" description="Helical" evidence="11">
    <location>
        <begin position="585"/>
        <end position="606"/>
    </location>
</feature>
<keyword evidence="9" id="KW-0325">Glycoprotein</keyword>
<dbReference type="Gene3D" id="2.60.40.10">
    <property type="entry name" value="Immunoglobulins"/>
    <property type="match status" value="4"/>
</dbReference>
<sequence>MDTMFIFVFAIFTISEVNLSLGFTVKGLSGPLVVPLGGSVLLPCSVHSLLSMEDLEVEWSKSQTLVHLYQDGDIRPEAQHQSFNDRANFFTDNIKHGNFSLLLKNVTAQDEGQYTCTVYSGRESHETVVEIKDVERLTVSGSDQSISVYVGDDVTLNCSVDSHIPPKDIEEVSWKKRVGNEYITILLYQNNTIHPESSDERYRDRVEFFTDEIHRGNFSLRLKRVRTEDKGVYVCQVFAGQFSDSTTGILEQLGLSGSHIMVLILCISACGSALLFCSLIYCRPNNTVFTVEGSYGAVPLGDSAVLPCFIDRHLVTKDLDVEWRRSDSQILIHMYHDGNIGPEVQHEDYHERACFFTDDIKQGNFSLLLKNVTTDDLGQYTCKVFRQQRPVMSVRVDLNLYGVGFIIKYSCDLVVPLGGSVLLPCSVESLLPMEDLEVEWSKSGLQKPVFVYQDGDIRPEVQHEDYHERACFFTDDIIHGNFSLLLKNVTTKDEGEYTCKVYTQTTMFSVTTKLLVRQLDSVFRLQMFLVFCPNIIMFFAFVFWGVSEGSVNETVCCCALYIVRPLMLLWAASYIFEFKGKIKSLVMEYSCVAEYFVLTAVVYSALFTNTWEKLLNYAEFERVLVLLLYIVMILCCLGKSIYILAAQIGIRCGRTIKMFDIVADLTFEILPTLQFILLFYTFGSARAGLIIVSVLPLLLTLTNERMFYKCDYHFSWSVSVIRTVWLIVTLVVNAVMIGLYIITLEYKTDAVGWACVMVFLQILWTVVRFSDQSYYFSIARDFHRFVSLYVFGSVGVVVISAVALMTELILKTVNGERAVMDLRCILYPSECFFIMSLMISGQLAPKIILALFLILCLVLFYIYIYIYPDQCQLKSNYTITTQKQNLIAVINSADLLRTSA</sequence>
<evidence type="ECO:0000313" key="14">
    <source>
        <dbReference type="EMBL" id="KAI7812318.1"/>
    </source>
</evidence>
<gene>
    <name evidence="14" type="ORF">IRJ41_022598</name>
</gene>
<keyword evidence="2" id="KW-1003">Cell membrane</keyword>
<dbReference type="GO" id="GO:0009897">
    <property type="term" value="C:external side of plasma membrane"/>
    <property type="evidence" value="ECO:0007669"/>
    <property type="project" value="TreeGrafter"/>
</dbReference>
<dbReference type="SMART" id="SM00408">
    <property type="entry name" value="IGc2"/>
    <property type="match status" value="4"/>
</dbReference>
<dbReference type="GO" id="GO:0007166">
    <property type="term" value="P:cell surface receptor signaling pathway"/>
    <property type="evidence" value="ECO:0007669"/>
    <property type="project" value="TreeGrafter"/>
</dbReference>
<keyword evidence="4 12" id="KW-0732">Signal</keyword>
<evidence type="ECO:0000256" key="10">
    <source>
        <dbReference type="ARBA" id="ARBA00023319"/>
    </source>
</evidence>
<dbReference type="InterPro" id="IPR051713">
    <property type="entry name" value="T-cell_Activation_Regulation"/>
</dbReference>
<dbReference type="GO" id="GO:0031295">
    <property type="term" value="P:T cell costimulation"/>
    <property type="evidence" value="ECO:0007669"/>
    <property type="project" value="TreeGrafter"/>
</dbReference>
<evidence type="ECO:0000256" key="9">
    <source>
        <dbReference type="ARBA" id="ARBA00023180"/>
    </source>
</evidence>
<evidence type="ECO:0000256" key="8">
    <source>
        <dbReference type="ARBA" id="ARBA00023170"/>
    </source>
</evidence>
<dbReference type="PANTHER" id="PTHR25466:SF14">
    <property type="entry name" value="BUTYROPHILIN SUBFAMILY 2 MEMBER A2-LIKE-RELATED"/>
    <property type="match status" value="1"/>
</dbReference>
<comment type="caution">
    <text evidence="14">The sequence shown here is derived from an EMBL/GenBank/DDBJ whole genome shotgun (WGS) entry which is preliminary data.</text>
</comment>
<dbReference type="FunFam" id="2.60.40.10:FF:000142">
    <property type="entry name" value="V-set domain-containing T-cell activation inhibitor 1"/>
    <property type="match status" value="4"/>
</dbReference>
<dbReference type="SMART" id="SM00409">
    <property type="entry name" value="IG"/>
    <property type="match status" value="4"/>
</dbReference>
<comment type="subcellular location">
    <subcellularLocation>
        <location evidence="1">Cell membrane</location>
        <topology evidence="1">Single-pass type I membrane protein</topology>
    </subcellularLocation>
</comment>
<keyword evidence="3 11" id="KW-0812">Transmembrane</keyword>
<dbReference type="GO" id="GO:0042102">
    <property type="term" value="P:positive regulation of T cell proliferation"/>
    <property type="evidence" value="ECO:0007669"/>
    <property type="project" value="TreeGrafter"/>
</dbReference>
<dbReference type="GO" id="GO:0042130">
    <property type="term" value="P:negative regulation of T cell proliferation"/>
    <property type="evidence" value="ECO:0007669"/>
    <property type="project" value="TreeGrafter"/>
</dbReference>
<dbReference type="GO" id="GO:0071222">
    <property type="term" value="P:cellular response to lipopolysaccharide"/>
    <property type="evidence" value="ECO:0007669"/>
    <property type="project" value="TreeGrafter"/>
</dbReference>